<dbReference type="Pfam" id="PF13335">
    <property type="entry name" value="Mg_chelatase_C"/>
    <property type="match status" value="1"/>
</dbReference>
<dbReference type="HOGENOM" id="CLU_026145_1_0_9"/>
<dbReference type="RefSeq" id="WP_042384705.1">
    <property type="nucleotide sequence ID" value="NZ_JXSU01000007.1"/>
</dbReference>
<dbReference type="EMBL" id="JXSU01000007">
    <property type="protein sequence ID" value="KIS24264.1"/>
    <property type="molecule type" value="Genomic_DNA"/>
</dbReference>
<dbReference type="PANTHER" id="PTHR32039:SF7">
    <property type="entry name" value="COMPETENCE PROTEIN COMM"/>
    <property type="match status" value="1"/>
</dbReference>
<comment type="caution">
    <text evidence="3">The sequence shown here is derived from an EMBL/GenBank/DDBJ whole genome shotgun (WGS) entry which is preliminary data.</text>
</comment>
<accession>A0A0D1AM97</accession>
<dbReference type="Proteomes" id="UP000032250">
    <property type="component" value="Unassembled WGS sequence"/>
</dbReference>
<dbReference type="InterPro" id="IPR027417">
    <property type="entry name" value="P-loop_NTPase"/>
</dbReference>
<dbReference type="PROSITE" id="PS00018">
    <property type="entry name" value="EF_HAND_1"/>
    <property type="match status" value="1"/>
</dbReference>
<dbReference type="Gene3D" id="3.40.50.300">
    <property type="entry name" value="P-loop containing nucleotide triphosphate hydrolases"/>
    <property type="match status" value="1"/>
</dbReference>
<dbReference type="InterPro" id="IPR018247">
    <property type="entry name" value="EF_Hand_1_Ca_BS"/>
</dbReference>
<evidence type="ECO:0000313" key="3">
    <source>
        <dbReference type="EMBL" id="KIS24264.1"/>
    </source>
</evidence>
<dbReference type="InterPro" id="IPR020568">
    <property type="entry name" value="Ribosomal_Su5_D2-typ_SF"/>
</dbReference>
<feature type="domain" description="Magnesium chelatase ChlI-like catalytic" evidence="1">
    <location>
        <begin position="191"/>
        <end position="396"/>
    </location>
</feature>
<dbReference type="PANTHER" id="PTHR32039">
    <property type="entry name" value="MAGNESIUM-CHELATASE SUBUNIT CHLI"/>
    <property type="match status" value="1"/>
</dbReference>
<dbReference type="AlphaFoldDB" id="A0A0D1AM97"/>
<dbReference type="SUPFAM" id="SSF54211">
    <property type="entry name" value="Ribosomal protein S5 domain 2-like"/>
    <property type="match status" value="1"/>
</dbReference>
<dbReference type="InterPro" id="IPR025943">
    <property type="entry name" value="Sigma_54_int_dom_ATP-bd_2"/>
</dbReference>
<dbReference type="PROSITE" id="PS00676">
    <property type="entry name" value="SIGMA54_INTERACT_2"/>
    <property type="match status" value="1"/>
</dbReference>
<dbReference type="InterPro" id="IPR014721">
    <property type="entry name" value="Ribsml_uS5_D2-typ_fold_subgr"/>
</dbReference>
<sequence length="507" mass="56225">MTSKVITATLNGACCNLISVEVDISHGLPAFNIVGLADTSVKESKERVKSAITNSGYEFPISKITVNLSPADIRKEGSSFDLPIALAILAATEQINDESLKSYIILGELSLFGEINKIRGALPIALEALENNYFNFIVPISNANECAMLDKINVYPFSNLKEVIHFICYKDLLPHKIDTNNIASNTVKEKDFSEITGQESSKRALEIAAAGSHNVIMSGPPGCGKTMLAERFPSIIPELNYEESLEVTKIYSIAGKLDKNGSLITKRPFRNPHSTSSQAALTGGGIHLIPGEISLAHNGILFLDEILEFKKAVLEALRQPLEDKKITISRFNGTATYNSNFILLGTLNPCPCGFLGSEKPCSCSDYEIKRYLNKLSGPLLDRIDIFTFVPSLSYTEIRNNKNSESSDAIKERVNIARKIQEKRFLNEGIYTNSQMKRIHLKKYCNLNIGASNILEKIYDRFNLSVRSYGRILKVARTIADLNSNGKIQKEDIIEALQYRKFINNDIV</sequence>
<dbReference type="InterPro" id="IPR025158">
    <property type="entry name" value="Mg_chelat-rel_C"/>
</dbReference>
<dbReference type="PATRIC" id="fig|1379739.3.peg.2785"/>
<evidence type="ECO:0000259" key="2">
    <source>
        <dbReference type="Pfam" id="PF13335"/>
    </source>
</evidence>
<evidence type="ECO:0000313" key="4">
    <source>
        <dbReference type="Proteomes" id="UP000032250"/>
    </source>
</evidence>
<dbReference type="Pfam" id="PF13541">
    <property type="entry name" value="ChlI"/>
    <property type="match status" value="1"/>
</dbReference>
<dbReference type="InterPro" id="IPR004482">
    <property type="entry name" value="Mg_chelat-rel"/>
</dbReference>
<dbReference type="SUPFAM" id="SSF52540">
    <property type="entry name" value="P-loop containing nucleoside triphosphate hydrolases"/>
    <property type="match status" value="1"/>
</dbReference>
<protein>
    <submittedName>
        <fullName evidence="3">Magnesium chelatase</fullName>
    </submittedName>
</protein>
<dbReference type="Gene3D" id="3.30.230.10">
    <property type="match status" value="1"/>
</dbReference>
<dbReference type="Pfam" id="PF01078">
    <property type="entry name" value="Mg_chelatase"/>
    <property type="match status" value="1"/>
</dbReference>
<name>A0A0D1AM97_CLOBO</name>
<dbReference type="InterPro" id="IPR045006">
    <property type="entry name" value="CHLI-like"/>
</dbReference>
<reference evidence="3 4" key="1">
    <citation type="submission" date="2014-06" db="EMBL/GenBank/DDBJ databases">
        <title>Genome characterization of distinct group I Clostridium botulinum lineages.</title>
        <authorList>
            <person name="Giordani F."/>
            <person name="Anselmo A."/>
            <person name="Fillo S."/>
            <person name="Palozzi A.M."/>
            <person name="Fortunato A."/>
            <person name="Gentile B."/>
            <person name="Ciammaruconi A."/>
            <person name="Anniballi F."/>
            <person name="De Medici D."/>
            <person name="Lista F."/>
        </authorList>
    </citation>
    <scope>NUCLEOTIDE SEQUENCE [LARGE SCALE GENOMIC DNA]</scope>
    <source>
        <strain evidence="3 4">B2 450</strain>
    </source>
</reference>
<gene>
    <name evidence="3" type="ORF">N495_12005</name>
</gene>
<dbReference type="InterPro" id="IPR000523">
    <property type="entry name" value="Mg_chelatse_chII-like_cat_dom"/>
</dbReference>
<feature type="domain" description="Mg chelatase-related protein C-terminal" evidence="2">
    <location>
        <begin position="404"/>
        <end position="499"/>
    </location>
</feature>
<dbReference type="OrthoDB" id="9813147at2"/>
<dbReference type="NCBIfam" id="TIGR00368">
    <property type="entry name" value="YifB family Mg chelatase-like AAA ATPase"/>
    <property type="match status" value="1"/>
</dbReference>
<proteinExistence type="predicted"/>
<organism evidence="3 4">
    <name type="scientific">Clostridium botulinum B2 450</name>
    <dbReference type="NCBI Taxonomy" id="1379739"/>
    <lineage>
        <taxon>Bacteria</taxon>
        <taxon>Bacillati</taxon>
        <taxon>Bacillota</taxon>
        <taxon>Clostridia</taxon>
        <taxon>Eubacteriales</taxon>
        <taxon>Clostridiaceae</taxon>
        <taxon>Clostridium</taxon>
    </lineage>
</organism>
<dbReference type="GO" id="GO:0005524">
    <property type="term" value="F:ATP binding"/>
    <property type="evidence" value="ECO:0007669"/>
    <property type="project" value="InterPro"/>
</dbReference>
<evidence type="ECO:0000259" key="1">
    <source>
        <dbReference type="Pfam" id="PF01078"/>
    </source>
</evidence>